<dbReference type="Proteomes" id="UP000317043">
    <property type="component" value="Unassembled WGS sequence"/>
</dbReference>
<keyword evidence="1" id="KW-0812">Transmembrane</keyword>
<dbReference type="RefSeq" id="WP_246100056.1">
    <property type="nucleotide sequence ID" value="NZ_JBHTGS010000001.1"/>
</dbReference>
<dbReference type="InParanoid" id="A0A543AW58"/>
<comment type="caution">
    <text evidence="2">The sequence shown here is derived from an EMBL/GenBank/DDBJ whole genome shotgun (WGS) entry which is preliminary data.</text>
</comment>
<dbReference type="AlphaFoldDB" id="A0A543AW58"/>
<evidence type="ECO:0000256" key="1">
    <source>
        <dbReference type="SAM" id="Phobius"/>
    </source>
</evidence>
<keyword evidence="3" id="KW-1185">Reference proteome</keyword>
<feature type="transmembrane region" description="Helical" evidence="1">
    <location>
        <begin position="40"/>
        <end position="59"/>
    </location>
</feature>
<sequence length="179" mass="18344">MQPNPPQPESAPHAQPLTAADPAQWHSGPISVAKPRANPVAATIAGVLGLITVVMFAWFSFQDVIYLSQGMTGGLTGMVLVNVLGGAIGAGALLVATGFTFARRIPGVWTLFGLCAFYAVANTALAPLLWGVSIGDQLAWLFGFERINGIAAGMATIFSILTAIAAAVAGGVRSSVAPR</sequence>
<accession>A0A543AW58</accession>
<evidence type="ECO:0000313" key="3">
    <source>
        <dbReference type="Proteomes" id="UP000317043"/>
    </source>
</evidence>
<organism evidence="2 3">
    <name type="scientific">Stackebrandtia endophytica</name>
    <dbReference type="NCBI Taxonomy" id="1496996"/>
    <lineage>
        <taxon>Bacteria</taxon>
        <taxon>Bacillati</taxon>
        <taxon>Actinomycetota</taxon>
        <taxon>Actinomycetes</taxon>
        <taxon>Glycomycetales</taxon>
        <taxon>Glycomycetaceae</taxon>
        <taxon>Stackebrandtia</taxon>
    </lineage>
</organism>
<keyword evidence="1" id="KW-0472">Membrane</keyword>
<keyword evidence="1" id="KW-1133">Transmembrane helix</keyword>
<proteinExistence type="predicted"/>
<dbReference type="EMBL" id="VFOW01000001">
    <property type="protein sequence ID" value="TQL76791.1"/>
    <property type="molecule type" value="Genomic_DNA"/>
</dbReference>
<protein>
    <submittedName>
        <fullName evidence="2">Uncharacterized protein</fullName>
    </submittedName>
</protein>
<evidence type="ECO:0000313" key="2">
    <source>
        <dbReference type="EMBL" id="TQL76791.1"/>
    </source>
</evidence>
<gene>
    <name evidence="2" type="ORF">FB566_2328</name>
</gene>
<reference evidence="2 3" key="1">
    <citation type="submission" date="2019-06" db="EMBL/GenBank/DDBJ databases">
        <title>Sequencing the genomes of 1000 actinobacteria strains.</title>
        <authorList>
            <person name="Klenk H.-P."/>
        </authorList>
    </citation>
    <scope>NUCLEOTIDE SEQUENCE [LARGE SCALE GENOMIC DNA]</scope>
    <source>
        <strain evidence="2 3">DSM 45928</strain>
    </source>
</reference>
<feature type="transmembrane region" description="Helical" evidence="1">
    <location>
        <begin position="108"/>
        <end position="130"/>
    </location>
</feature>
<feature type="transmembrane region" description="Helical" evidence="1">
    <location>
        <begin position="150"/>
        <end position="172"/>
    </location>
</feature>
<name>A0A543AW58_9ACTN</name>
<feature type="transmembrane region" description="Helical" evidence="1">
    <location>
        <begin position="79"/>
        <end position="101"/>
    </location>
</feature>